<protein>
    <submittedName>
        <fullName evidence="1">Uncharacterized protein</fullName>
    </submittedName>
</protein>
<organism evidence="1 2">
    <name type="scientific">Clostridium sardiniense</name>
    <name type="common">Clostridium absonum</name>
    <dbReference type="NCBI Taxonomy" id="29369"/>
    <lineage>
        <taxon>Bacteria</taxon>
        <taxon>Bacillati</taxon>
        <taxon>Bacillota</taxon>
        <taxon>Clostridia</taxon>
        <taxon>Eubacteriales</taxon>
        <taxon>Clostridiaceae</taxon>
        <taxon>Clostridium</taxon>
    </lineage>
</organism>
<dbReference type="Proteomes" id="UP001299068">
    <property type="component" value="Unassembled WGS sequence"/>
</dbReference>
<accession>A0ABS7KVV0</accession>
<proteinExistence type="predicted"/>
<dbReference type="RefSeq" id="WP_221859633.1">
    <property type="nucleotide sequence ID" value="NZ_JAIKTU010000003.1"/>
</dbReference>
<comment type="caution">
    <text evidence="1">The sequence shown here is derived from an EMBL/GenBank/DDBJ whole genome shotgun (WGS) entry which is preliminary data.</text>
</comment>
<evidence type="ECO:0000313" key="2">
    <source>
        <dbReference type="Proteomes" id="UP001299068"/>
    </source>
</evidence>
<evidence type="ECO:0000313" key="1">
    <source>
        <dbReference type="EMBL" id="MBY0754797.1"/>
    </source>
</evidence>
<keyword evidence="2" id="KW-1185">Reference proteome</keyword>
<sequence length="56" mass="6175">MIDKSKLANSILNTQNTTKNDLPLNVSESFSNAISDGDVSNNFILNSYLDNKDVIK</sequence>
<reference evidence="1 2" key="1">
    <citation type="journal article" date="2021" name="Cell Host Microbe">
        <title>in vivo commensal control of Clostridioides difficile virulence.</title>
        <authorList>
            <person name="Girinathan B.P."/>
            <person name="Dibenedetto N."/>
            <person name="Worley J.N."/>
            <person name="Peltier J."/>
            <person name="Arrieta-Ortiz M.L."/>
            <person name="Rupa Christinal Immanuel S."/>
            <person name="Lavin R."/>
            <person name="Delaney M.L."/>
            <person name="Cummins C."/>
            <person name="Hoffmann M."/>
            <person name="Luo Y."/>
            <person name="Gonzalez-Escalona N."/>
            <person name="Allard M."/>
            <person name="Onderdonk A.B."/>
            <person name="Gerber G.K."/>
            <person name="Sonenshein A.L."/>
            <person name="Baliga N."/>
            <person name="Dupuy B."/>
            <person name="Bry L."/>
        </authorList>
    </citation>
    <scope>NUCLEOTIDE SEQUENCE [LARGE SCALE GENOMIC DNA]</scope>
    <source>
        <strain evidence="1 2">DSM 599</strain>
    </source>
</reference>
<name>A0ABS7KVV0_CLOSR</name>
<dbReference type="EMBL" id="JAIKTU010000003">
    <property type="protein sequence ID" value="MBY0754797.1"/>
    <property type="molecule type" value="Genomic_DNA"/>
</dbReference>
<gene>
    <name evidence="1" type="ORF">K5V21_04925</name>
</gene>